<evidence type="ECO:0000313" key="2">
    <source>
        <dbReference type="EMBL" id="CNT74990.1"/>
    </source>
</evidence>
<accession>A0A655BN31</accession>
<organism evidence="1 3">
    <name type="scientific">Salmonella enterica subsp. enterica serovar Bovismorbificans</name>
    <dbReference type="NCBI Taxonomy" id="58097"/>
    <lineage>
        <taxon>Bacteria</taxon>
        <taxon>Pseudomonadati</taxon>
        <taxon>Pseudomonadota</taxon>
        <taxon>Gammaproteobacteria</taxon>
        <taxon>Enterobacterales</taxon>
        <taxon>Enterobacteriaceae</taxon>
        <taxon>Salmonella</taxon>
    </lineage>
</organism>
<reference evidence="3 4" key="1">
    <citation type="submission" date="2015-03" db="EMBL/GenBank/DDBJ databases">
        <authorList>
            <consortium name="Pathogen Informatics"/>
        </authorList>
    </citation>
    <scope>NUCLEOTIDE SEQUENCE [LARGE SCALE GENOMIC DNA]</scope>
    <source>
        <strain evidence="1 3">3476</strain>
        <strain evidence="2 4">A1104</strain>
    </source>
</reference>
<dbReference type="Proteomes" id="UP000039541">
    <property type="component" value="Unassembled WGS sequence"/>
</dbReference>
<proteinExistence type="predicted"/>
<evidence type="ECO:0000313" key="3">
    <source>
        <dbReference type="Proteomes" id="UP000039541"/>
    </source>
</evidence>
<evidence type="ECO:0000313" key="1">
    <source>
        <dbReference type="EMBL" id="CNT62318.1"/>
    </source>
</evidence>
<evidence type="ECO:0000313" key="4">
    <source>
        <dbReference type="Proteomes" id="UP000041314"/>
    </source>
</evidence>
<sequence length="195" mass="21845">MLRNLVHLRNRLTDLNNTATLLIRGCRDIEHNIGDAFDGIHNLIHGAPRSDNLFRSLFNQADRCADQAFNLFCRLRAATGEGTNLTGDHRKTASLFPGACRLDRRVQRQNVGLESDTVNDGGNFRDFFRAGGNIPHRLYDPGNHLASATGFTGSIFRQFAGVMRIIRILFNGCRQLFHTGRSLFNGGSLLFSTRR</sequence>
<protein>
    <submittedName>
        <fullName evidence="1">Uncharacterized protein</fullName>
    </submittedName>
</protein>
<dbReference type="EMBL" id="CQPC01000003">
    <property type="protein sequence ID" value="CNT62318.1"/>
    <property type="molecule type" value="Genomic_DNA"/>
</dbReference>
<gene>
    <name evidence="2" type="ORF">ERS008198_00914</name>
    <name evidence="1" type="ORF">ERS008202_00375</name>
</gene>
<name>A0A655BN31_SALET</name>
<dbReference type="Proteomes" id="UP000041314">
    <property type="component" value="Unassembled WGS sequence"/>
</dbReference>
<dbReference type="AlphaFoldDB" id="A0A655BN31"/>
<dbReference type="EMBL" id="CQPA01000004">
    <property type="protein sequence ID" value="CNT74990.1"/>
    <property type="molecule type" value="Genomic_DNA"/>
</dbReference>